<dbReference type="Gene3D" id="1.10.443.10">
    <property type="entry name" value="Intergrase catalytic core"/>
    <property type="match status" value="1"/>
</dbReference>
<evidence type="ECO:0000256" key="1">
    <source>
        <dbReference type="ARBA" id="ARBA00008857"/>
    </source>
</evidence>
<dbReference type="GO" id="GO:0015074">
    <property type="term" value="P:DNA integration"/>
    <property type="evidence" value="ECO:0007669"/>
    <property type="project" value="InterPro"/>
</dbReference>
<dbReference type="EMBL" id="NGPL01000017">
    <property type="protein sequence ID" value="OYS70308.1"/>
    <property type="molecule type" value="Genomic_DNA"/>
</dbReference>
<dbReference type="RefSeq" id="WP_094536703.1">
    <property type="nucleotide sequence ID" value="NZ_NGPL01000017.1"/>
</dbReference>
<reference evidence="6" key="1">
    <citation type="submission" date="2017-05" db="EMBL/GenBank/DDBJ databases">
        <authorList>
            <person name="Lin X.B."/>
            <person name="Stothard P."/>
            <person name="Tasseva G."/>
            <person name="Walter J."/>
        </authorList>
    </citation>
    <scope>NUCLEOTIDE SEQUENCE [LARGE SCALE GENOMIC DNA]</scope>
    <source>
        <strain evidence="6">114h</strain>
    </source>
</reference>
<reference evidence="5 6" key="2">
    <citation type="submission" date="2017-09" db="EMBL/GenBank/DDBJ databases">
        <title>Tripartite evolution among Lactobacillus johnsonii, Lactobacillus taiwanensis, Lactobacillus reuteri and their rodent host.</title>
        <authorList>
            <person name="Wang T."/>
            <person name="Knowles S."/>
            <person name="Cheng C."/>
        </authorList>
    </citation>
    <scope>NUCLEOTIDE SEQUENCE [LARGE SCALE GENOMIC DNA]</scope>
    <source>
        <strain evidence="5 6">114h</strain>
    </source>
</reference>
<dbReference type="InterPro" id="IPR010998">
    <property type="entry name" value="Integrase_recombinase_N"/>
</dbReference>
<dbReference type="AlphaFoldDB" id="A0A256SVZ9"/>
<evidence type="ECO:0000313" key="6">
    <source>
        <dbReference type="Proteomes" id="UP000215747"/>
    </source>
</evidence>
<comment type="caution">
    <text evidence="5">The sequence shown here is derived from an EMBL/GenBank/DDBJ whole genome shotgun (WGS) entry which is preliminary data.</text>
</comment>
<comment type="similarity">
    <text evidence="1">Belongs to the 'phage' integrase family.</text>
</comment>
<gene>
    <name evidence="5" type="ORF">CBF96_02495</name>
</gene>
<organism evidence="5 6">
    <name type="scientific">Limosilactobacillus reuteri</name>
    <name type="common">Lactobacillus reuteri</name>
    <dbReference type="NCBI Taxonomy" id="1598"/>
    <lineage>
        <taxon>Bacteria</taxon>
        <taxon>Bacillati</taxon>
        <taxon>Bacillota</taxon>
        <taxon>Bacilli</taxon>
        <taxon>Lactobacillales</taxon>
        <taxon>Lactobacillaceae</taxon>
        <taxon>Limosilactobacillus</taxon>
    </lineage>
</organism>
<dbReference type="CDD" id="cd01189">
    <property type="entry name" value="INT_ICEBs1_C_like"/>
    <property type="match status" value="1"/>
</dbReference>
<dbReference type="Pfam" id="PF14657">
    <property type="entry name" value="Arm-DNA-bind_4"/>
    <property type="match status" value="1"/>
</dbReference>
<dbReference type="GO" id="GO:0003677">
    <property type="term" value="F:DNA binding"/>
    <property type="evidence" value="ECO:0007669"/>
    <property type="project" value="UniProtKB-KW"/>
</dbReference>
<protein>
    <submittedName>
        <fullName evidence="5">Site-specific integrase</fullName>
    </submittedName>
</protein>
<accession>A0A256SVZ9</accession>
<dbReference type="PANTHER" id="PTHR30349:SF64">
    <property type="entry name" value="PROPHAGE INTEGRASE INTD-RELATED"/>
    <property type="match status" value="1"/>
</dbReference>
<name>A0A256SVZ9_LIMRT</name>
<dbReference type="InterPro" id="IPR011010">
    <property type="entry name" value="DNA_brk_join_enz"/>
</dbReference>
<evidence type="ECO:0000256" key="3">
    <source>
        <dbReference type="ARBA" id="ARBA00023172"/>
    </source>
</evidence>
<dbReference type="Pfam" id="PF00589">
    <property type="entry name" value="Phage_integrase"/>
    <property type="match status" value="1"/>
</dbReference>
<keyword evidence="3" id="KW-0233">DNA recombination</keyword>
<dbReference type="PANTHER" id="PTHR30349">
    <property type="entry name" value="PHAGE INTEGRASE-RELATED"/>
    <property type="match status" value="1"/>
</dbReference>
<sequence>MASIIKRYGKWQARISWYDSEGKRQTKSQGGFPTKVLAKNWAVEQKAKLNKGINIKKTIKFIDYYDQWIETYKKPKVAEITYKRYEFTRKALNSFFADTEFKHIDRKMYQRFINEYGATHAPHTVKEVNNIVRACVRSAMLDDYLIKDFTQNVTLVANEDKEVKVDYLNVEEIKKLLEKAEAGISQQDIYTSRYMIITAIYTGMRLSEIQALTWNDINWLHQTITVSKSWNMYTHSFKSTKNKSSNRTIKVNQTLLQLLSQLKEKHISNMVFMTQFGTIPTSNAVNKMLRQLLDELGIHRKNFHFHSLRHSHVALLLAKGVDIYPISKRLGHSDIRTTMNTYAYLIDEYKGKTDDKIVNALNQL</sequence>
<dbReference type="Proteomes" id="UP000215747">
    <property type="component" value="Unassembled WGS sequence"/>
</dbReference>
<evidence type="ECO:0000313" key="5">
    <source>
        <dbReference type="EMBL" id="OYS70308.1"/>
    </source>
</evidence>
<keyword evidence="2" id="KW-0238">DNA-binding</keyword>
<dbReference type="InterPro" id="IPR028259">
    <property type="entry name" value="AP2-like_int_N"/>
</dbReference>
<evidence type="ECO:0000256" key="2">
    <source>
        <dbReference type="ARBA" id="ARBA00023125"/>
    </source>
</evidence>
<dbReference type="InterPro" id="IPR050090">
    <property type="entry name" value="Tyrosine_recombinase_XerCD"/>
</dbReference>
<dbReference type="GO" id="GO:0006310">
    <property type="term" value="P:DNA recombination"/>
    <property type="evidence" value="ECO:0007669"/>
    <property type="project" value="UniProtKB-KW"/>
</dbReference>
<dbReference type="InterPro" id="IPR013762">
    <property type="entry name" value="Integrase-like_cat_sf"/>
</dbReference>
<dbReference type="PROSITE" id="PS51898">
    <property type="entry name" value="TYR_RECOMBINASE"/>
    <property type="match status" value="1"/>
</dbReference>
<proteinExistence type="inferred from homology"/>
<dbReference type="SUPFAM" id="SSF56349">
    <property type="entry name" value="DNA breaking-rejoining enzymes"/>
    <property type="match status" value="1"/>
</dbReference>
<dbReference type="Gene3D" id="1.10.150.130">
    <property type="match status" value="1"/>
</dbReference>
<feature type="domain" description="Tyr recombinase" evidence="4">
    <location>
        <begin position="163"/>
        <end position="355"/>
    </location>
</feature>
<evidence type="ECO:0000259" key="4">
    <source>
        <dbReference type="PROSITE" id="PS51898"/>
    </source>
</evidence>
<dbReference type="InterPro" id="IPR002104">
    <property type="entry name" value="Integrase_catalytic"/>
</dbReference>